<organism evidence="2 3">
    <name type="scientific">Pseudomonas ekonensis</name>
    <dbReference type="NCBI Taxonomy" id="2842353"/>
    <lineage>
        <taxon>Bacteria</taxon>
        <taxon>Pseudomonadati</taxon>
        <taxon>Pseudomonadota</taxon>
        <taxon>Gammaproteobacteria</taxon>
        <taxon>Pseudomonadales</taxon>
        <taxon>Pseudomonadaceae</taxon>
        <taxon>Pseudomonas</taxon>
    </lineage>
</organism>
<feature type="signal peptide" evidence="1">
    <location>
        <begin position="1"/>
        <end position="19"/>
    </location>
</feature>
<reference evidence="2 3" key="1">
    <citation type="submission" date="2021-06" db="EMBL/GenBank/DDBJ databases">
        <title>Updating the genus Pseudomonas: Description of 43 new species and partition of the Pseudomonas putida group.</title>
        <authorList>
            <person name="Girard L."/>
            <person name="Lood C."/>
            <person name="Vandamme P."/>
            <person name="Rokni-Zadeh H."/>
            <person name="Van Noort V."/>
            <person name="Hofte M."/>
            <person name="Lavigne R."/>
            <person name="De Mot R."/>
        </authorList>
    </citation>
    <scope>NUCLEOTIDE SEQUENCE [LARGE SCALE GENOMIC DNA]</scope>
    <source>
        <strain evidence="2 3">COR58</strain>
    </source>
</reference>
<evidence type="ECO:0000256" key="1">
    <source>
        <dbReference type="SAM" id="SignalP"/>
    </source>
</evidence>
<dbReference type="PROSITE" id="PS51257">
    <property type="entry name" value="PROKAR_LIPOPROTEIN"/>
    <property type="match status" value="1"/>
</dbReference>
<keyword evidence="3" id="KW-1185">Reference proteome</keyword>
<proteinExistence type="predicted"/>
<keyword evidence="1" id="KW-0732">Signal</keyword>
<evidence type="ECO:0000313" key="3">
    <source>
        <dbReference type="Proteomes" id="UP000765224"/>
    </source>
</evidence>
<dbReference type="EMBL" id="JAHSTS010000001">
    <property type="protein sequence ID" value="MBV4457608.1"/>
    <property type="molecule type" value="Genomic_DNA"/>
</dbReference>
<gene>
    <name evidence="2" type="ORF">KVG96_06555</name>
</gene>
<feature type="chain" id="PRO_5047330654" description="Lipoprotein" evidence="1">
    <location>
        <begin position="20"/>
        <end position="69"/>
    </location>
</feature>
<sequence length="69" mass="7091">MHARLIHALLIVAAVSALSACSGGGMTTTTCFSADCQSLDGRNANTLKFGGSSIGNNFNQYSSGLLHDD</sequence>
<dbReference type="RefSeq" id="WP_085584364.1">
    <property type="nucleotide sequence ID" value="NZ_JAHSTS010000001.1"/>
</dbReference>
<comment type="caution">
    <text evidence="2">The sequence shown here is derived from an EMBL/GenBank/DDBJ whole genome shotgun (WGS) entry which is preliminary data.</text>
</comment>
<accession>A0ABS6PAV6</accession>
<protein>
    <recommendedName>
        <fullName evidence="4">Lipoprotein</fullName>
    </recommendedName>
</protein>
<evidence type="ECO:0000313" key="2">
    <source>
        <dbReference type="EMBL" id="MBV4457608.1"/>
    </source>
</evidence>
<dbReference type="Proteomes" id="UP000765224">
    <property type="component" value="Unassembled WGS sequence"/>
</dbReference>
<name>A0ABS6PAV6_9PSED</name>
<evidence type="ECO:0008006" key="4">
    <source>
        <dbReference type="Google" id="ProtNLM"/>
    </source>
</evidence>